<dbReference type="PANTHER" id="PTHR23024:SF458">
    <property type="entry name" value="ALPHA_BETA HYDROLASE FOLD-3 DOMAIN-CONTAINING PROTEIN"/>
    <property type="match status" value="1"/>
</dbReference>
<protein>
    <recommendedName>
        <fullName evidence="1">Alpha/beta hydrolase fold-3 domain-containing protein</fullName>
    </recommendedName>
</protein>
<dbReference type="Proteomes" id="UP000243499">
    <property type="component" value="Chromosome 6"/>
</dbReference>
<feature type="domain" description="Alpha/beta hydrolase fold-3" evidence="1">
    <location>
        <begin position="145"/>
        <end position="370"/>
    </location>
</feature>
<dbReference type="EMBL" id="CM008051">
    <property type="protein sequence ID" value="PAN35809.1"/>
    <property type="molecule type" value="Genomic_DNA"/>
</dbReference>
<gene>
    <name evidence="2" type="ORF">PAHAL_6G236300</name>
</gene>
<dbReference type="PANTHER" id="PTHR23024">
    <property type="entry name" value="ARYLACETAMIDE DEACETYLASE"/>
    <property type="match status" value="1"/>
</dbReference>
<dbReference type="InterPro" id="IPR029058">
    <property type="entry name" value="AB_hydrolase_fold"/>
</dbReference>
<sequence length="394" mass="41457">MLAARRLSLQYTIADAKLPCPKERQDLGSPIFRRTPGPSSNTPTATARRFAAHKPDNHLAGICHLTIAFGMDPDAEVTFEFVPVIRQYRSGLVERLLPVNPVPPSVDAATGVASRDVTIDAATGLRARLYLPARPGGGGGRLPVVLYFHGGGLVAGSAADAPEHAFLNRLAARAGALAVSVEYRLAPEHLVPACYDDARAALRWATAAGAEADPWVRDRGDAARVFVLGFSAGGNVAHNLALRAGSEPGLLPRGARVEGVALLHPFFLSSSGVKAAEGEAKDAWVRGKLAELWVFACGGRTAGTDDPRVNPLVDGAPSLGRLGCGRVLVCLAEDALVAEGRAYYDALLASGWAAADAELLDSRPADHEFHLREPESAKAVLLMDRLVALVAGDQ</sequence>
<evidence type="ECO:0000313" key="2">
    <source>
        <dbReference type="EMBL" id="PAN35809.1"/>
    </source>
</evidence>
<dbReference type="SUPFAM" id="SSF53474">
    <property type="entry name" value="alpha/beta-Hydrolases"/>
    <property type="match status" value="1"/>
</dbReference>
<dbReference type="Gene3D" id="3.40.50.1820">
    <property type="entry name" value="alpha/beta hydrolase"/>
    <property type="match status" value="1"/>
</dbReference>
<organism evidence="2">
    <name type="scientific">Panicum hallii</name>
    <dbReference type="NCBI Taxonomy" id="206008"/>
    <lineage>
        <taxon>Eukaryota</taxon>
        <taxon>Viridiplantae</taxon>
        <taxon>Streptophyta</taxon>
        <taxon>Embryophyta</taxon>
        <taxon>Tracheophyta</taxon>
        <taxon>Spermatophyta</taxon>
        <taxon>Magnoliopsida</taxon>
        <taxon>Liliopsida</taxon>
        <taxon>Poales</taxon>
        <taxon>Poaceae</taxon>
        <taxon>PACMAD clade</taxon>
        <taxon>Panicoideae</taxon>
        <taxon>Panicodae</taxon>
        <taxon>Paniceae</taxon>
        <taxon>Panicinae</taxon>
        <taxon>Panicum</taxon>
        <taxon>Panicum sect. Panicum</taxon>
    </lineage>
</organism>
<dbReference type="InterPro" id="IPR013094">
    <property type="entry name" value="AB_hydrolase_3"/>
</dbReference>
<name>A0A2S3I384_9POAL</name>
<dbReference type="Pfam" id="PF07859">
    <property type="entry name" value="Abhydrolase_3"/>
    <property type="match status" value="1"/>
</dbReference>
<dbReference type="GO" id="GO:0016787">
    <property type="term" value="F:hydrolase activity"/>
    <property type="evidence" value="ECO:0007669"/>
    <property type="project" value="InterPro"/>
</dbReference>
<proteinExistence type="predicted"/>
<dbReference type="InterPro" id="IPR050466">
    <property type="entry name" value="Carboxylest/Gibb_receptor"/>
</dbReference>
<dbReference type="AlphaFoldDB" id="A0A2S3I384"/>
<accession>A0A2S3I384</accession>
<reference evidence="2" key="1">
    <citation type="submission" date="2018-04" db="EMBL/GenBank/DDBJ databases">
        <title>WGS assembly of Panicum hallii.</title>
        <authorList>
            <person name="Lovell J."/>
            <person name="Jenkins J."/>
            <person name="Lowry D."/>
            <person name="Mamidi S."/>
            <person name="Sreedasyam A."/>
            <person name="Weng X."/>
            <person name="Barry K."/>
            <person name="Bonette J."/>
            <person name="Campitelli B."/>
            <person name="Daum C."/>
            <person name="Gordon S."/>
            <person name="Gould B."/>
            <person name="Lipzen A."/>
            <person name="Macqueen A."/>
            <person name="Palacio-Mejia J."/>
            <person name="Plott C."/>
            <person name="Shakirov E."/>
            <person name="Shu S."/>
            <person name="Yoshinaga Y."/>
            <person name="Zane M."/>
            <person name="Rokhsar D."/>
            <person name="Grimwood J."/>
            <person name="Schmutz J."/>
            <person name="Juenger T."/>
        </authorList>
    </citation>
    <scope>NUCLEOTIDE SEQUENCE [LARGE SCALE GENOMIC DNA]</scope>
    <source>
        <strain evidence="2">FIL2</strain>
    </source>
</reference>
<dbReference type="Gramene" id="PAN35809">
    <property type="protein sequence ID" value="PAN35809"/>
    <property type="gene ID" value="PAHAL_6G236300"/>
</dbReference>
<evidence type="ECO:0000259" key="1">
    <source>
        <dbReference type="Pfam" id="PF07859"/>
    </source>
</evidence>